<proteinExistence type="predicted"/>
<dbReference type="PANTHER" id="PTHR21666">
    <property type="entry name" value="PEPTIDASE-RELATED"/>
    <property type="match status" value="1"/>
</dbReference>
<dbReference type="EMBL" id="LPBJ01000047">
    <property type="protein sequence ID" value="KVP98129.1"/>
    <property type="molecule type" value="Genomic_DNA"/>
</dbReference>
<evidence type="ECO:0000313" key="2">
    <source>
        <dbReference type="EMBL" id="KVP98129.1"/>
    </source>
</evidence>
<comment type="caution">
    <text evidence="2">The sequence shown here is derived from an EMBL/GenBank/DDBJ whole genome shotgun (WGS) entry which is preliminary data.</text>
</comment>
<evidence type="ECO:0000313" key="3">
    <source>
        <dbReference type="Proteomes" id="UP000056453"/>
    </source>
</evidence>
<dbReference type="AlphaFoldDB" id="A0AAW3MWD0"/>
<accession>A0AAW3MWD0</accession>
<dbReference type="GO" id="GO:0004222">
    <property type="term" value="F:metalloendopeptidase activity"/>
    <property type="evidence" value="ECO:0007669"/>
    <property type="project" value="TreeGrafter"/>
</dbReference>
<name>A0AAW3MWD0_9BURK</name>
<dbReference type="Pfam" id="PF01551">
    <property type="entry name" value="Peptidase_M23"/>
    <property type="match status" value="1"/>
</dbReference>
<sequence length="177" mass="18674">MTWLSPLPLDLVPTPDGDSFATMPAGSTALPLAPHPGAFGVRRAKHTHEGVDLYAPHGTPVFAVEAGEVVAVKPFTGPHAGLPWWLDTWAVFVEGPSGVVVYGEIAPSVAEGVQVIAGQTLGTITTVLAKDKGRPRAMLHLELHTPGSRIAPEWLEHDQRPAVLCDPTPYLLACAAT</sequence>
<dbReference type="InterPro" id="IPR011055">
    <property type="entry name" value="Dup_hybrid_motif"/>
</dbReference>
<dbReference type="InterPro" id="IPR016047">
    <property type="entry name" value="M23ase_b-sheet_dom"/>
</dbReference>
<evidence type="ECO:0000259" key="1">
    <source>
        <dbReference type="Pfam" id="PF01551"/>
    </source>
</evidence>
<dbReference type="Gene3D" id="2.70.70.10">
    <property type="entry name" value="Glucose Permease (Domain IIA)"/>
    <property type="match status" value="1"/>
</dbReference>
<feature type="domain" description="M23ase beta-sheet core" evidence="1">
    <location>
        <begin position="47"/>
        <end position="152"/>
    </location>
</feature>
<dbReference type="CDD" id="cd12797">
    <property type="entry name" value="M23_peptidase"/>
    <property type="match status" value="1"/>
</dbReference>
<protein>
    <recommendedName>
        <fullName evidence="1">M23ase beta-sheet core domain-containing protein</fullName>
    </recommendedName>
</protein>
<keyword evidence="3" id="KW-1185">Reference proteome</keyword>
<gene>
    <name evidence="2" type="ORF">WJ96_06035</name>
</gene>
<dbReference type="SUPFAM" id="SSF51261">
    <property type="entry name" value="Duplicated hybrid motif"/>
    <property type="match status" value="1"/>
</dbReference>
<organism evidence="2 3">
    <name type="scientific">Burkholderia ubonensis</name>
    <dbReference type="NCBI Taxonomy" id="101571"/>
    <lineage>
        <taxon>Bacteria</taxon>
        <taxon>Pseudomonadati</taxon>
        <taxon>Pseudomonadota</taxon>
        <taxon>Betaproteobacteria</taxon>
        <taxon>Burkholderiales</taxon>
        <taxon>Burkholderiaceae</taxon>
        <taxon>Burkholderia</taxon>
        <taxon>Burkholderia cepacia complex</taxon>
    </lineage>
</organism>
<dbReference type="Proteomes" id="UP000056453">
    <property type="component" value="Unassembled WGS sequence"/>
</dbReference>
<dbReference type="PANTHER" id="PTHR21666:SF270">
    <property type="entry name" value="MUREIN HYDROLASE ACTIVATOR ENVC"/>
    <property type="match status" value="1"/>
</dbReference>
<dbReference type="InterPro" id="IPR050570">
    <property type="entry name" value="Cell_wall_metabolism_enzyme"/>
</dbReference>
<reference evidence="2 3" key="1">
    <citation type="submission" date="2015-11" db="EMBL/GenBank/DDBJ databases">
        <title>Expanding the genomic diversity of Burkholderia species for the development of highly accurate diagnostics.</title>
        <authorList>
            <person name="Sahl J."/>
            <person name="Keim P."/>
            <person name="Wagner D."/>
        </authorList>
    </citation>
    <scope>NUCLEOTIDE SEQUENCE [LARGE SCALE GENOMIC DNA]</scope>
    <source>
        <strain evidence="2 3">MSMB1808WGS</strain>
    </source>
</reference>